<keyword evidence="3" id="KW-1185">Reference proteome</keyword>
<reference evidence="2 3" key="1">
    <citation type="submission" date="2021-06" db="EMBL/GenBank/DDBJ databases">
        <title>Caerostris extrusa draft genome.</title>
        <authorList>
            <person name="Kono N."/>
            <person name="Arakawa K."/>
        </authorList>
    </citation>
    <scope>NUCLEOTIDE SEQUENCE [LARGE SCALE GENOMIC DNA]</scope>
</reference>
<gene>
    <name evidence="2" type="ORF">CEXT_746421</name>
</gene>
<evidence type="ECO:0000313" key="3">
    <source>
        <dbReference type="Proteomes" id="UP001054945"/>
    </source>
</evidence>
<organism evidence="2 3">
    <name type="scientific">Caerostris extrusa</name>
    <name type="common">Bark spider</name>
    <name type="synonym">Caerostris bankana</name>
    <dbReference type="NCBI Taxonomy" id="172846"/>
    <lineage>
        <taxon>Eukaryota</taxon>
        <taxon>Metazoa</taxon>
        <taxon>Ecdysozoa</taxon>
        <taxon>Arthropoda</taxon>
        <taxon>Chelicerata</taxon>
        <taxon>Arachnida</taxon>
        <taxon>Araneae</taxon>
        <taxon>Araneomorphae</taxon>
        <taxon>Entelegynae</taxon>
        <taxon>Araneoidea</taxon>
        <taxon>Araneidae</taxon>
        <taxon>Caerostris</taxon>
    </lineage>
</organism>
<dbReference type="Proteomes" id="UP001054945">
    <property type="component" value="Unassembled WGS sequence"/>
</dbReference>
<keyword evidence="1" id="KW-0732">Signal</keyword>
<feature type="chain" id="PRO_5043450319" description="Secreted protein" evidence="1">
    <location>
        <begin position="33"/>
        <end position="145"/>
    </location>
</feature>
<name>A0AAV4QDY0_CAEEX</name>
<sequence>MTYLCGFWFTFRYFLLFSSPLFYCSLLKAVDSSEPHPSDFGIHPRPNRLVITCSFRPPLPLPLGLRGELRTDREKLGERDGFVYHRDRDRHGQVLVLCRHHLTWQSCQFRRYPGHMEGVPFARSFSLGICAPPIKFRQAGPISVF</sequence>
<protein>
    <recommendedName>
        <fullName evidence="4">Secreted protein</fullName>
    </recommendedName>
</protein>
<comment type="caution">
    <text evidence="2">The sequence shown here is derived from an EMBL/GenBank/DDBJ whole genome shotgun (WGS) entry which is preliminary data.</text>
</comment>
<accession>A0AAV4QDY0</accession>
<evidence type="ECO:0000313" key="2">
    <source>
        <dbReference type="EMBL" id="GIY06245.1"/>
    </source>
</evidence>
<dbReference type="AlphaFoldDB" id="A0AAV4QDY0"/>
<evidence type="ECO:0008006" key="4">
    <source>
        <dbReference type="Google" id="ProtNLM"/>
    </source>
</evidence>
<proteinExistence type="predicted"/>
<evidence type="ECO:0000256" key="1">
    <source>
        <dbReference type="SAM" id="SignalP"/>
    </source>
</evidence>
<feature type="signal peptide" evidence="1">
    <location>
        <begin position="1"/>
        <end position="32"/>
    </location>
</feature>
<dbReference type="EMBL" id="BPLR01005938">
    <property type="protein sequence ID" value="GIY06245.1"/>
    <property type="molecule type" value="Genomic_DNA"/>
</dbReference>